<evidence type="ECO:0000256" key="2">
    <source>
        <dbReference type="ARBA" id="ARBA00022598"/>
    </source>
</evidence>
<protein>
    <submittedName>
        <fullName evidence="5">AMP-binding protein</fullName>
    </submittedName>
</protein>
<sequence length="541" mass="58097">MNAISDQFSRSAEYRAAGYWGDDTVAAVIDRWAAADPDHPYVSDGTSEFSYGEFRDRAWNLAAALAEHGVKPGDRVAVQLPNWTEYFLIYAACARLGAVMIPIVAVYRAGEVGFIVESSGAVALITCGEFRGFDHAAMAAEVAESASDLLFRAVVRGTPADGALSLTELLETDHDLGALPPLPSADDPHLVLYSSGTESRPKGCLHTWNSSSFLPKQAVRALGLGRSDVMFMPAPVTHALGLTLGVMAPTLAGASVHLLDVFDPKTALERIARYRCTGTASPAPFLRMMLDAYEPGSADVSGLRFWLSAGAPIPATLVEEAASKFSGCRVVSAYGSSEVMMATVCLPDDPPARVASSDGLPVPGVEVRIVGADGEPAAPGVEGEIRYRGPGRLLEYWGRPDLTARAIDEEGWWCTGDLGRLDESGYLRVTGRIKDIIIRGGFNISAREVEEALLAHPTVANVAVVGLPDPVTGERACAVIQQKGSHIITLEEMKRYLTEERKMAVWKVPERVEFVDELPVTATGKIQKFVLRDRFHPAVSS</sequence>
<dbReference type="InterPro" id="IPR025110">
    <property type="entry name" value="AMP-bd_C"/>
</dbReference>
<feature type="domain" description="AMP-binding enzyme C-terminal" evidence="4">
    <location>
        <begin position="448"/>
        <end position="525"/>
    </location>
</feature>
<gene>
    <name evidence="5" type="ORF">FNH06_35640</name>
</gene>
<dbReference type="Gene3D" id="3.40.50.12780">
    <property type="entry name" value="N-terminal domain of ligase-like"/>
    <property type="match status" value="1"/>
</dbReference>
<dbReference type="Pfam" id="PF00501">
    <property type="entry name" value="AMP-binding"/>
    <property type="match status" value="1"/>
</dbReference>
<feature type="domain" description="AMP-dependent synthetase/ligase" evidence="3">
    <location>
        <begin position="30"/>
        <end position="397"/>
    </location>
</feature>
<dbReference type="GO" id="GO:0006631">
    <property type="term" value="P:fatty acid metabolic process"/>
    <property type="evidence" value="ECO:0007669"/>
    <property type="project" value="TreeGrafter"/>
</dbReference>
<dbReference type="InterPro" id="IPR020845">
    <property type="entry name" value="AMP-binding_CS"/>
</dbReference>
<evidence type="ECO:0000259" key="3">
    <source>
        <dbReference type="Pfam" id="PF00501"/>
    </source>
</evidence>
<evidence type="ECO:0000313" key="5">
    <source>
        <dbReference type="EMBL" id="TVT15850.1"/>
    </source>
</evidence>
<dbReference type="InterPro" id="IPR042099">
    <property type="entry name" value="ANL_N_sf"/>
</dbReference>
<dbReference type="Proteomes" id="UP000318578">
    <property type="component" value="Unassembled WGS sequence"/>
</dbReference>
<accession>A0A557ZV42</accession>
<keyword evidence="6" id="KW-1185">Reference proteome</keyword>
<dbReference type="OrthoDB" id="9803968at2"/>
<dbReference type="GO" id="GO:0031956">
    <property type="term" value="F:medium-chain fatty acid-CoA ligase activity"/>
    <property type="evidence" value="ECO:0007669"/>
    <property type="project" value="TreeGrafter"/>
</dbReference>
<dbReference type="InterPro" id="IPR045851">
    <property type="entry name" value="AMP-bd_C_sf"/>
</dbReference>
<dbReference type="SUPFAM" id="SSF56801">
    <property type="entry name" value="Acetyl-CoA synthetase-like"/>
    <property type="match status" value="1"/>
</dbReference>
<name>A0A557ZV42_9PSEU</name>
<dbReference type="InterPro" id="IPR000873">
    <property type="entry name" value="AMP-dep_synth/lig_dom"/>
</dbReference>
<dbReference type="PANTHER" id="PTHR43201">
    <property type="entry name" value="ACYL-COA SYNTHETASE"/>
    <property type="match status" value="1"/>
</dbReference>
<dbReference type="Pfam" id="PF13193">
    <property type="entry name" value="AMP-binding_C"/>
    <property type="match status" value="1"/>
</dbReference>
<dbReference type="EMBL" id="VJZA01000111">
    <property type="protein sequence ID" value="TVT15850.1"/>
    <property type="molecule type" value="Genomic_DNA"/>
</dbReference>
<organism evidence="5 6">
    <name type="scientific">Amycolatopsis acidiphila</name>
    <dbReference type="NCBI Taxonomy" id="715473"/>
    <lineage>
        <taxon>Bacteria</taxon>
        <taxon>Bacillati</taxon>
        <taxon>Actinomycetota</taxon>
        <taxon>Actinomycetes</taxon>
        <taxon>Pseudonocardiales</taxon>
        <taxon>Pseudonocardiaceae</taxon>
        <taxon>Amycolatopsis</taxon>
    </lineage>
</organism>
<comment type="caution">
    <text evidence="5">The sequence shown here is derived from an EMBL/GenBank/DDBJ whole genome shotgun (WGS) entry which is preliminary data.</text>
</comment>
<comment type="similarity">
    <text evidence="1">Belongs to the ATP-dependent AMP-binding enzyme family.</text>
</comment>
<evidence type="ECO:0000313" key="6">
    <source>
        <dbReference type="Proteomes" id="UP000318578"/>
    </source>
</evidence>
<dbReference type="FunFam" id="3.30.300.30:FF:000008">
    <property type="entry name" value="2,3-dihydroxybenzoate-AMP ligase"/>
    <property type="match status" value="1"/>
</dbReference>
<proteinExistence type="inferred from homology"/>
<evidence type="ECO:0000256" key="1">
    <source>
        <dbReference type="ARBA" id="ARBA00006432"/>
    </source>
</evidence>
<evidence type="ECO:0000259" key="4">
    <source>
        <dbReference type="Pfam" id="PF13193"/>
    </source>
</evidence>
<dbReference type="AlphaFoldDB" id="A0A557ZV42"/>
<dbReference type="PANTHER" id="PTHR43201:SF5">
    <property type="entry name" value="MEDIUM-CHAIN ACYL-COA LIGASE ACSF2, MITOCHONDRIAL"/>
    <property type="match status" value="1"/>
</dbReference>
<dbReference type="Gene3D" id="3.30.300.30">
    <property type="match status" value="1"/>
</dbReference>
<reference evidence="5 6" key="1">
    <citation type="submission" date="2019-07" db="EMBL/GenBank/DDBJ databases">
        <title>New species of Amycolatopsis and Streptomyces.</title>
        <authorList>
            <person name="Duangmal K."/>
            <person name="Teo W.F.A."/>
            <person name="Lipun K."/>
        </authorList>
    </citation>
    <scope>NUCLEOTIDE SEQUENCE [LARGE SCALE GENOMIC DNA]</scope>
    <source>
        <strain evidence="5 6">JCM 30562</strain>
    </source>
</reference>
<keyword evidence="2" id="KW-0436">Ligase</keyword>
<dbReference type="RefSeq" id="WP_144644978.1">
    <property type="nucleotide sequence ID" value="NZ_BNAX01000029.1"/>
</dbReference>
<dbReference type="PROSITE" id="PS00455">
    <property type="entry name" value="AMP_BINDING"/>
    <property type="match status" value="1"/>
</dbReference>